<comment type="caution">
    <text evidence="7">The sequence shown here is derived from an EMBL/GenBank/DDBJ whole genome shotgun (WGS) entry which is preliminary data.</text>
</comment>
<dbReference type="PANTHER" id="PTHR30118">
    <property type="entry name" value="HTH-TYPE TRANSCRIPTIONAL REGULATOR LEUO-RELATED"/>
    <property type="match status" value="1"/>
</dbReference>
<dbReference type="EMBL" id="NMRN01000010">
    <property type="protein sequence ID" value="PAS94055.1"/>
    <property type="molecule type" value="Genomic_DNA"/>
</dbReference>
<dbReference type="RefSeq" id="WP_095523678.1">
    <property type="nucleotide sequence ID" value="NZ_MDUX01000009.1"/>
</dbReference>
<evidence type="ECO:0000313" key="9">
    <source>
        <dbReference type="Proteomes" id="UP000623509"/>
    </source>
</evidence>
<name>A0A272EVC4_9RHOO</name>
<dbReference type="OrthoDB" id="8557381at2"/>
<dbReference type="InterPro" id="IPR036390">
    <property type="entry name" value="WH_DNA-bd_sf"/>
</dbReference>
<comment type="similarity">
    <text evidence="1">Belongs to the LysR transcriptional regulatory family.</text>
</comment>
<feature type="domain" description="HTH lysR-type" evidence="5">
    <location>
        <begin position="7"/>
        <end position="64"/>
    </location>
</feature>
<dbReference type="AlphaFoldDB" id="A0A272EVC4"/>
<dbReference type="Gene3D" id="1.10.10.10">
    <property type="entry name" value="Winged helix-like DNA-binding domain superfamily/Winged helix DNA-binding domain"/>
    <property type="match status" value="1"/>
</dbReference>
<sequence>MRDLRTLNLNLLKALDALLDTHSVTRAAERLNVTQPAMSGMLTRLRDGFDDPLFVRSQRGIVPTQRALALAPALRRILAELDVLLQPVEFDPLTADLTLRIAATDYALSAVALPFLSALKQRAPGIRVALLPVREVQVQTQLEHGELDFALLTPESTPADLHARRLFDERYVCVMRMDHPAAGEPALSLDRFCALEHALVSYNGGSFSGVTDEALARAGRTRRVSLSVQSFLVLPEILRQSDLVAVLPERLVADVPGLRLFDPPVEIPGFTKMLVWHERNHGSPGQRWLRELLVASCGTA</sequence>
<dbReference type="SUPFAM" id="SSF53850">
    <property type="entry name" value="Periplasmic binding protein-like II"/>
    <property type="match status" value="1"/>
</dbReference>
<keyword evidence="3" id="KW-0238">DNA-binding</keyword>
<dbReference type="Gene3D" id="3.40.190.10">
    <property type="entry name" value="Periplasmic binding protein-like II"/>
    <property type="match status" value="2"/>
</dbReference>
<keyword evidence="9" id="KW-1185">Reference proteome</keyword>
<protein>
    <submittedName>
        <fullName evidence="7">Transcriptional regulator</fullName>
    </submittedName>
</protein>
<reference evidence="7 8" key="2">
    <citation type="submission" date="2017-07" db="EMBL/GenBank/DDBJ databases">
        <title>Candidatus Dactylopiibacterium carminicum, a nitrogen-fixing symbiont of the cochineal insect Dactylopius coccus and Dactylopius opuntiae (Hemiptera: Coccoidea: Dactylopiidae).</title>
        <authorList>
            <person name="Vera A."/>
        </authorList>
    </citation>
    <scope>NUCLEOTIDE SEQUENCE [LARGE SCALE GENOMIC DNA]</scope>
    <source>
        <strain evidence="7 8">NFDCM</strain>
    </source>
</reference>
<keyword evidence="2" id="KW-0805">Transcription regulation</keyword>
<evidence type="ECO:0000256" key="3">
    <source>
        <dbReference type="ARBA" id="ARBA00023125"/>
    </source>
</evidence>
<evidence type="ECO:0000313" key="6">
    <source>
        <dbReference type="EMBL" id="KAF7600115.1"/>
    </source>
</evidence>
<dbReference type="Proteomes" id="UP000216107">
    <property type="component" value="Unassembled WGS sequence"/>
</dbReference>
<evidence type="ECO:0000259" key="5">
    <source>
        <dbReference type="PROSITE" id="PS50931"/>
    </source>
</evidence>
<dbReference type="GO" id="GO:0003700">
    <property type="term" value="F:DNA-binding transcription factor activity"/>
    <property type="evidence" value="ECO:0007669"/>
    <property type="project" value="InterPro"/>
</dbReference>
<dbReference type="PANTHER" id="PTHR30118:SF15">
    <property type="entry name" value="TRANSCRIPTIONAL REGULATORY PROTEIN"/>
    <property type="match status" value="1"/>
</dbReference>
<dbReference type="PRINTS" id="PR00039">
    <property type="entry name" value="HTHLYSR"/>
</dbReference>
<dbReference type="InterPro" id="IPR000847">
    <property type="entry name" value="LysR_HTH_N"/>
</dbReference>
<dbReference type="Proteomes" id="UP000623509">
    <property type="component" value="Unassembled WGS sequence"/>
</dbReference>
<dbReference type="PROSITE" id="PS50931">
    <property type="entry name" value="HTH_LYSR"/>
    <property type="match status" value="1"/>
</dbReference>
<organism evidence="7 8">
    <name type="scientific">Candidatus Dactylopiibacterium carminicum</name>
    <dbReference type="NCBI Taxonomy" id="857335"/>
    <lineage>
        <taxon>Bacteria</taxon>
        <taxon>Pseudomonadati</taxon>
        <taxon>Pseudomonadota</taxon>
        <taxon>Betaproteobacteria</taxon>
        <taxon>Rhodocyclales</taxon>
        <taxon>Rhodocyclaceae</taxon>
        <taxon>Candidatus Dactylopiibacterium</taxon>
    </lineage>
</organism>
<dbReference type="InterPro" id="IPR050389">
    <property type="entry name" value="LysR-type_TF"/>
</dbReference>
<proteinExistence type="inferred from homology"/>
<evidence type="ECO:0000313" key="8">
    <source>
        <dbReference type="Proteomes" id="UP000216107"/>
    </source>
</evidence>
<dbReference type="CDD" id="cd08461">
    <property type="entry name" value="PBP2_DntR_like_3"/>
    <property type="match status" value="1"/>
</dbReference>
<gene>
    <name evidence="6" type="ORF">BGI27_04270</name>
    <name evidence="7" type="ORF">CGU29_05285</name>
</gene>
<evidence type="ECO:0000313" key="7">
    <source>
        <dbReference type="EMBL" id="PAS94055.1"/>
    </source>
</evidence>
<dbReference type="GO" id="GO:0003677">
    <property type="term" value="F:DNA binding"/>
    <property type="evidence" value="ECO:0007669"/>
    <property type="project" value="UniProtKB-KW"/>
</dbReference>
<dbReference type="Pfam" id="PF00126">
    <property type="entry name" value="HTH_1"/>
    <property type="match status" value="1"/>
</dbReference>
<evidence type="ECO:0000256" key="1">
    <source>
        <dbReference type="ARBA" id="ARBA00009437"/>
    </source>
</evidence>
<reference evidence="6 9" key="1">
    <citation type="submission" date="2016-08" db="EMBL/GenBank/DDBJ databases">
        <title>Candidatus Dactylopiibacterium carminicum genome sequence.</title>
        <authorList>
            <person name="Ramirez-Puebla S.T."/>
            <person name="Ormeno-Orrillo E."/>
            <person name="Vera-Ponce De Leon A."/>
            <person name="Luis L."/>
            <person name="Sanchez-Flores A."/>
            <person name="Monica R."/>
            <person name="Martinez-Romero E."/>
        </authorList>
    </citation>
    <scope>NUCLEOTIDE SEQUENCE [LARGE SCALE GENOMIC DNA]</scope>
    <source>
        <strain evidence="6">END1</strain>
    </source>
</reference>
<dbReference type="InterPro" id="IPR036388">
    <property type="entry name" value="WH-like_DNA-bd_sf"/>
</dbReference>
<evidence type="ECO:0000256" key="2">
    <source>
        <dbReference type="ARBA" id="ARBA00023015"/>
    </source>
</evidence>
<dbReference type="EMBL" id="MDUX01000009">
    <property type="protein sequence ID" value="KAF7600115.1"/>
    <property type="molecule type" value="Genomic_DNA"/>
</dbReference>
<dbReference type="SUPFAM" id="SSF46785">
    <property type="entry name" value="Winged helix' DNA-binding domain"/>
    <property type="match status" value="1"/>
</dbReference>
<dbReference type="Pfam" id="PF03466">
    <property type="entry name" value="LysR_substrate"/>
    <property type="match status" value="1"/>
</dbReference>
<dbReference type="InterPro" id="IPR005119">
    <property type="entry name" value="LysR_subst-bd"/>
</dbReference>
<keyword evidence="4" id="KW-0804">Transcription</keyword>
<evidence type="ECO:0000256" key="4">
    <source>
        <dbReference type="ARBA" id="ARBA00023163"/>
    </source>
</evidence>
<accession>A0A272EVC4</accession>